<dbReference type="Pfam" id="PF06325">
    <property type="entry name" value="PrmA"/>
    <property type="match status" value="1"/>
</dbReference>
<evidence type="ECO:0000256" key="3">
    <source>
        <dbReference type="ARBA" id="ARBA00022603"/>
    </source>
</evidence>
<dbReference type="PANTHER" id="PTHR43648:SF1">
    <property type="entry name" value="ELECTRON TRANSFER FLAVOPROTEIN BETA SUBUNIT LYSINE METHYLTRANSFERASE"/>
    <property type="match status" value="1"/>
</dbReference>
<comment type="catalytic activity">
    <reaction evidence="6">
        <text>L-lysyl-[protein] + 3 S-adenosyl-L-methionine = N(6),N(6),N(6)-trimethyl-L-lysyl-[protein] + 3 S-adenosyl-L-homocysteine + 3 H(+)</text>
        <dbReference type="Rhea" id="RHEA:54192"/>
        <dbReference type="Rhea" id="RHEA-COMP:9752"/>
        <dbReference type="Rhea" id="RHEA-COMP:13826"/>
        <dbReference type="ChEBI" id="CHEBI:15378"/>
        <dbReference type="ChEBI" id="CHEBI:29969"/>
        <dbReference type="ChEBI" id="CHEBI:57856"/>
        <dbReference type="ChEBI" id="CHEBI:59789"/>
        <dbReference type="ChEBI" id="CHEBI:61961"/>
    </reaction>
</comment>
<dbReference type="EC" id="2.1.1.-" evidence="6"/>
<organism evidence="7 8">
    <name type="scientific">Pseudocalidococcus azoricus BACA0444</name>
    <dbReference type="NCBI Taxonomy" id="2918990"/>
    <lineage>
        <taxon>Bacteria</taxon>
        <taxon>Bacillati</taxon>
        <taxon>Cyanobacteriota</taxon>
        <taxon>Cyanophyceae</taxon>
        <taxon>Acaryochloridales</taxon>
        <taxon>Thermosynechococcaceae</taxon>
        <taxon>Pseudocalidococcus</taxon>
        <taxon>Pseudocalidococcus azoricus</taxon>
    </lineage>
</organism>
<comment type="caution">
    <text evidence="7">The sequence shown here is derived from an EMBL/GenBank/DDBJ whole genome shotgun (WGS) entry which is preliminary data.</text>
</comment>
<dbReference type="EMBL" id="JAVMIP010000028">
    <property type="protein sequence ID" value="MDS3862391.1"/>
    <property type="molecule type" value="Genomic_DNA"/>
</dbReference>
<sequence length="307" mass="34058">MISRWWEVKVTVPPVNSEQRELAEETIYWRLQTFGCQGMATEYQASTGLTIRAYLPHHQASLLDISALGVWVQQDVMGLNQAPPRLQWQLVDEEDWAHSWQQYWHPQEIGEKFLVCPAWLTTPPLHERFLILLDPGMAFGTGTHQTTQLCLEALEMQLDDTFEPLGALTLADVGCGSGILSVAALLLGAEFVYALDLDPLAVQASQENFTLNHLKPEQWSVAEGSIETIPQPVDGLICNILADVIISLVPKLNGVTKPGAWGIFSGLLLSQAPEVTTALEGIGWTVTSVWRRDDWCCLNALRAIEMG</sequence>
<keyword evidence="4 6" id="KW-0808">Transferase</keyword>
<evidence type="ECO:0000256" key="2">
    <source>
        <dbReference type="ARBA" id="ARBA00022490"/>
    </source>
</evidence>
<feature type="binding site" evidence="6">
    <location>
        <position position="239"/>
    </location>
    <ligand>
        <name>S-adenosyl-L-methionine</name>
        <dbReference type="ChEBI" id="CHEBI:59789"/>
    </ligand>
</feature>
<dbReference type="AlphaFoldDB" id="A0AAE4JXL8"/>
<keyword evidence="3 6" id="KW-0489">Methyltransferase</keyword>
<dbReference type="GO" id="GO:0005840">
    <property type="term" value="C:ribosome"/>
    <property type="evidence" value="ECO:0007669"/>
    <property type="project" value="UniProtKB-KW"/>
</dbReference>
<dbReference type="GO" id="GO:0005737">
    <property type="term" value="C:cytoplasm"/>
    <property type="evidence" value="ECO:0007669"/>
    <property type="project" value="UniProtKB-SubCell"/>
</dbReference>
<evidence type="ECO:0000256" key="5">
    <source>
        <dbReference type="ARBA" id="ARBA00022691"/>
    </source>
</evidence>
<dbReference type="GO" id="GO:0032259">
    <property type="term" value="P:methylation"/>
    <property type="evidence" value="ECO:0007669"/>
    <property type="project" value="UniProtKB-KW"/>
</dbReference>
<accession>A0AAE4JXL8</accession>
<evidence type="ECO:0000256" key="4">
    <source>
        <dbReference type="ARBA" id="ARBA00022679"/>
    </source>
</evidence>
<feature type="binding site" evidence="6">
    <location>
        <position position="196"/>
    </location>
    <ligand>
        <name>S-adenosyl-L-methionine</name>
        <dbReference type="ChEBI" id="CHEBI:59789"/>
    </ligand>
</feature>
<keyword evidence="2 6" id="KW-0963">Cytoplasm</keyword>
<dbReference type="HAMAP" id="MF_00735">
    <property type="entry name" value="Methyltr_PrmA"/>
    <property type="match status" value="1"/>
</dbReference>
<feature type="binding site" evidence="6">
    <location>
        <position position="174"/>
    </location>
    <ligand>
        <name>S-adenosyl-L-methionine</name>
        <dbReference type="ChEBI" id="CHEBI:59789"/>
    </ligand>
</feature>
<keyword evidence="5 6" id="KW-0949">S-adenosyl-L-methionine</keyword>
<dbReference type="CDD" id="cd02440">
    <property type="entry name" value="AdoMet_MTases"/>
    <property type="match status" value="1"/>
</dbReference>
<reference evidence="8" key="1">
    <citation type="submission" date="2023-07" db="EMBL/GenBank/DDBJ databases">
        <authorList>
            <person name="Luz R."/>
            <person name="Cordeiro R."/>
            <person name="Fonseca A."/>
            <person name="Goncalves V."/>
        </authorList>
    </citation>
    <scope>NUCLEOTIDE SEQUENCE [LARGE SCALE GENOMIC DNA]</scope>
    <source>
        <strain evidence="8">BACA0444</strain>
    </source>
</reference>
<evidence type="ECO:0000256" key="6">
    <source>
        <dbReference type="HAMAP-Rule" id="MF_00735"/>
    </source>
</evidence>
<dbReference type="SUPFAM" id="SSF53335">
    <property type="entry name" value="S-adenosyl-L-methionine-dependent methyltransferases"/>
    <property type="match status" value="1"/>
</dbReference>
<evidence type="ECO:0000313" key="7">
    <source>
        <dbReference type="EMBL" id="MDS3862391.1"/>
    </source>
</evidence>
<dbReference type="InterPro" id="IPR029063">
    <property type="entry name" value="SAM-dependent_MTases_sf"/>
</dbReference>
<keyword evidence="8" id="KW-1185">Reference proteome</keyword>
<dbReference type="InterPro" id="IPR004498">
    <property type="entry name" value="Ribosomal_PrmA_MeTrfase"/>
</dbReference>
<dbReference type="GO" id="GO:0008276">
    <property type="term" value="F:protein methyltransferase activity"/>
    <property type="evidence" value="ECO:0007669"/>
    <property type="project" value="UniProtKB-UniRule"/>
</dbReference>
<dbReference type="Gene3D" id="3.40.50.150">
    <property type="entry name" value="Vaccinia Virus protein VP39"/>
    <property type="match status" value="1"/>
</dbReference>
<comment type="function">
    <text evidence="6">Methylates ribosomal protein L11.</text>
</comment>
<evidence type="ECO:0000313" key="8">
    <source>
        <dbReference type="Proteomes" id="UP001268256"/>
    </source>
</evidence>
<keyword evidence="7" id="KW-0689">Ribosomal protein</keyword>
<protein>
    <recommendedName>
        <fullName evidence="6">Ribosomal protein L11 methyltransferase</fullName>
        <shortName evidence="6">L11 Mtase</shortName>
        <ecNumber evidence="6">2.1.1.-</ecNumber>
    </recommendedName>
</protein>
<gene>
    <name evidence="6 7" type="primary">prmA</name>
    <name evidence="7" type="ORF">RIF25_16460</name>
</gene>
<dbReference type="PANTHER" id="PTHR43648">
    <property type="entry name" value="ELECTRON TRANSFER FLAVOPROTEIN BETA SUBUNIT LYSINE METHYLTRANSFERASE"/>
    <property type="match status" value="1"/>
</dbReference>
<comment type="similarity">
    <text evidence="1 6">Belongs to the methyltransferase superfamily. PrmA family.</text>
</comment>
<proteinExistence type="inferred from homology"/>
<dbReference type="NCBIfam" id="TIGR00406">
    <property type="entry name" value="prmA"/>
    <property type="match status" value="1"/>
</dbReference>
<dbReference type="RefSeq" id="WP_322879596.1">
    <property type="nucleotide sequence ID" value="NZ_JAVMIP010000028.1"/>
</dbReference>
<feature type="binding site" evidence="6">
    <location>
        <position position="147"/>
    </location>
    <ligand>
        <name>S-adenosyl-L-methionine</name>
        <dbReference type="ChEBI" id="CHEBI:59789"/>
    </ligand>
</feature>
<keyword evidence="7" id="KW-0687">Ribonucleoprotein</keyword>
<evidence type="ECO:0000256" key="1">
    <source>
        <dbReference type="ARBA" id="ARBA00009741"/>
    </source>
</evidence>
<name>A0AAE4JXL8_9CYAN</name>
<dbReference type="InterPro" id="IPR050078">
    <property type="entry name" value="Ribosomal_L11_MeTrfase_PrmA"/>
</dbReference>
<dbReference type="Proteomes" id="UP001268256">
    <property type="component" value="Unassembled WGS sequence"/>
</dbReference>
<comment type="subcellular location">
    <subcellularLocation>
        <location evidence="6">Cytoplasm</location>
    </subcellularLocation>
</comment>